<name>A0A9W6ZTC2_9STRA</name>
<dbReference type="EMBL" id="BRXW01000458">
    <property type="protein sequence ID" value="GMH56962.1"/>
    <property type="molecule type" value="Genomic_DNA"/>
</dbReference>
<evidence type="ECO:0000256" key="1">
    <source>
        <dbReference type="SAM" id="MobiDB-lite"/>
    </source>
</evidence>
<sequence length="305" mass="33623">MSDFNPLSYLPSLSESDIISSSQTLPPSSHRILNKSEAVEYIASNPTEFRFSNPHLNLDNDDDDDDDSTTRSDSTRSYTSPQKSFSLSRSPSHSPPCQVSSTSRRSPNIPKQKVPWQTKKTTKKSAFDLSQVATSRPPSRTCKKPSPKQKSPIKPTRKDSFDSSSSSPSSSPSSSASSSSGILEVHSRHQNPSTSLKRSDSIPSKKTVKRKPTSPPPSDFNDDFTQETSSPLSETPDSLSLKPSRHLPSLEVVHDSGKKLLKKKKEGNKTVRKNINKAKSKVKQRFAPLAVVGVDRMKQGQINFR</sequence>
<feature type="compositionally biased region" description="Low complexity" evidence="1">
    <location>
        <begin position="75"/>
        <end position="96"/>
    </location>
</feature>
<reference evidence="3" key="1">
    <citation type="journal article" date="2023" name="Commun. Biol.">
        <title>Genome analysis of Parmales, the sister group of diatoms, reveals the evolutionary specialization of diatoms from phago-mixotrophs to photoautotrophs.</title>
        <authorList>
            <person name="Ban H."/>
            <person name="Sato S."/>
            <person name="Yoshikawa S."/>
            <person name="Yamada K."/>
            <person name="Nakamura Y."/>
            <person name="Ichinomiya M."/>
            <person name="Sato N."/>
            <person name="Blanc-Mathieu R."/>
            <person name="Endo H."/>
            <person name="Kuwata A."/>
            <person name="Ogata H."/>
        </authorList>
    </citation>
    <scope>NUCLEOTIDE SEQUENCE [LARGE SCALE GENOMIC DNA]</scope>
    <source>
        <strain evidence="3">NIES 3700</strain>
    </source>
</reference>
<feature type="compositionally biased region" description="Low complexity" evidence="1">
    <location>
        <begin position="163"/>
        <end position="180"/>
    </location>
</feature>
<feature type="region of interest" description="Disordered" evidence="1">
    <location>
        <begin position="1"/>
        <end position="30"/>
    </location>
</feature>
<organism evidence="2 3">
    <name type="scientific">Triparma laevis f. longispina</name>
    <dbReference type="NCBI Taxonomy" id="1714387"/>
    <lineage>
        <taxon>Eukaryota</taxon>
        <taxon>Sar</taxon>
        <taxon>Stramenopiles</taxon>
        <taxon>Ochrophyta</taxon>
        <taxon>Bolidophyceae</taxon>
        <taxon>Parmales</taxon>
        <taxon>Triparmaceae</taxon>
        <taxon>Triparma</taxon>
    </lineage>
</organism>
<feature type="compositionally biased region" description="Low complexity" evidence="1">
    <location>
        <begin position="12"/>
        <end position="22"/>
    </location>
</feature>
<keyword evidence="3" id="KW-1185">Reference proteome</keyword>
<protein>
    <submittedName>
        <fullName evidence="2">Uncharacterized protein</fullName>
    </submittedName>
</protein>
<feature type="compositionally biased region" description="Polar residues" evidence="1">
    <location>
        <begin position="97"/>
        <end position="106"/>
    </location>
</feature>
<evidence type="ECO:0000313" key="3">
    <source>
        <dbReference type="Proteomes" id="UP001165122"/>
    </source>
</evidence>
<comment type="caution">
    <text evidence="2">The sequence shown here is derived from an EMBL/GenBank/DDBJ whole genome shotgun (WGS) entry which is preliminary data.</text>
</comment>
<evidence type="ECO:0000313" key="2">
    <source>
        <dbReference type="EMBL" id="GMH56962.1"/>
    </source>
</evidence>
<dbReference type="AlphaFoldDB" id="A0A9W6ZTC2"/>
<accession>A0A9W6ZTC2</accession>
<proteinExistence type="predicted"/>
<dbReference type="Proteomes" id="UP001165122">
    <property type="component" value="Unassembled WGS sequence"/>
</dbReference>
<feature type="region of interest" description="Disordered" evidence="1">
    <location>
        <begin position="45"/>
        <end position="251"/>
    </location>
</feature>
<gene>
    <name evidence="2" type="ORF">TrLO_g11309</name>
</gene>
<feature type="compositionally biased region" description="Polar residues" evidence="1">
    <location>
        <begin position="190"/>
        <end position="204"/>
    </location>
</feature>
<feature type="compositionally biased region" description="Polar residues" evidence="1">
    <location>
        <begin position="226"/>
        <end position="238"/>
    </location>
</feature>